<keyword evidence="3" id="KW-0687">Ribonucleoprotein</keyword>
<evidence type="ECO:0000313" key="6">
    <source>
        <dbReference type="EMBL" id="EQD46259.1"/>
    </source>
</evidence>
<dbReference type="GO" id="GO:0005840">
    <property type="term" value="C:ribosome"/>
    <property type="evidence" value="ECO:0007669"/>
    <property type="project" value="UniProtKB-KW"/>
</dbReference>
<dbReference type="SUPFAM" id="SSF57829">
    <property type="entry name" value="Zn-binding ribosomal proteins"/>
    <property type="match status" value="1"/>
</dbReference>
<feature type="compositionally biased region" description="Basic and acidic residues" evidence="4">
    <location>
        <begin position="47"/>
        <end position="63"/>
    </location>
</feature>
<proteinExistence type="predicted"/>
<dbReference type="GO" id="GO:1990904">
    <property type="term" value="C:ribonucleoprotein complex"/>
    <property type="evidence" value="ECO:0007669"/>
    <property type="project" value="UniProtKB-KW"/>
</dbReference>
<dbReference type="EMBL" id="AUZZ01006463">
    <property type="protein sequence ID" value="EQD46259.1"/>
    <property type="molecule type" value="Genomic_DNA"/>
</dbReference>
<dbReference type="Gene3D" id="6.20.50.180">
    <property type="match status" value="1"/>
</dbReference>
<accession>T1B007</accession>
<dbReference type="InterPro" id="IPR002906">
    <property type="entry name" value="Ribosomal_eS31"/>
</dbReference>
<feature type="region of interest" description="Disordered" evidence="4">
    <location>
        <begin position="47"/>
        <end position="77"/>
    </location>
</feature>
<keyword evidence="1" id="KW-0862">Zinc</keyword>
<dbReference type="SMART" id="SM01402">
    <property type="entry name" value="Ribosomal_S27"/>
    <property type="match status" value="1"/>
</dbReference>
<dbReference type="NCBIfam" id="NF001669">
    <property type="entry name" value="PRK00432.1"/>
    <property type="match status" value="1"/>
</dbReference>
<dbReference type="GO" id="GO:0003735">
    <property type="term" value="F:structural constituent of ribosome"/>
    <property type="evidence" value="ECO:0007669"/>
    <property type="project" value="InterPro"/>
</dbReference>
<name>T1B007_9ZZZZ</name>
<dbReference type="GO" id="GO:0006412">
    <property type="term" value="P:translation"/>
    <property type="evidence" value="ECO:0007669"/>
    <property type="project" value="InterPro"/>
</dbReference>
<evidence type="ECO:0000256" key="4">
    <source>
        <dbReference type="SAM" id="MobiDB-lite"/>
    </source>
</evidence>
<evidence type="ECO:0000259" key="5">
    <source>
        <dbReference type="SMART" id="SM01402"/>
    </source>
</evidence>
<dbReference type="InterPro" id="IPR011332">
    <property type="entry name" value="Ribosomal_zn-bd"/>
</dbReference>
<keyword evidence="2 6" id="KW-0689">Ribosomal protein</keyword>
<evidence type="ECO:0000256" key="1">
    <source>
        <dbReference type="ARBA" id="ARBA00022833"/>
    </source>
</evidence>
<gene>
    <name evidence="6" type="ORF">B2A_08958</name>
</gene>
<reference evidence="6" key="2">
    <citation type="journal article" date="2014" name="ISME J.">
        <title>Microbial stratification in low pH oxic and suboxic macroscopic growths along an acid mine drainage.</title>
        <authorList>
            <person name="Mendez-Garcia C."/>
            <person name="Mesa V."/>
            <person name="Sprenger R.R."/>
            <person name="Richter M."/>
            <person name="Diez M.S."/>
            <person name="Solano J."/>
            <person name="Bargiela R."/>
            <person name="Golyshina O.V."/>
            <person name="Manteca A."/>
            <person name="Ramos J.L."/>
            <person name="Gallego J.R."/>
            <person name="Llorente I."/>
            <person name="Martins Dos Santos V.A."/>
            <person name="Jensen O.N."/>
            <person name="Pelaez A.I."/>
            <person name="Sanchez J."/>
            <person name="Ferrer M."/>
        </authorList>
    </citation>
    <scope>NUCLEOTIDE SEQUENCE</scope>
</reference>
<dbReference type="Pfam" id="PF01599">
    <property type="entry name" value="Ribosomal_S27"/>
    <property type="match status" value="1"/>
</dbReference>
<sequence>MAEDKAAKKEIKPYVPPKECPKCGSRMANHADRHTCGKCGYTEFKSQAKDAQTEQKPTQEPKKAQKQKQQGKKSPAV</sequence>
<reference evidence="6" key="1">
    <citation type="submission" date="2013-08" db="EMBL/GenBank/DDBJ databases">
        <authorList>
            <person name="Mendez C."/>
            <person name="Richter M."/>
            <person name="Ferrer M."/>
            <person name="Sanchez J."/>
        </authorList>
    </citation>
    <scope>NUCLEOTIDE SEQUENCE</scope>
</reference>
<feature type="domain" description="Small ribosomal subunit protein eS31" evidence="5">
    <location>
        <begin position="3"/>
        <end position="42"/>
    </location>
</feature>
<evidence type="ECO:0000256" key="3">
    <source>
        <dbReference type="ARBA" id="ARBA00023274"/>
    </source>
</evidence>
<comment type="caution">
    <text evidence="6">The sequence shown here is derived from an EMBL/GenBank/DDBJ whole genome shotgun (WGS) entry which is preliminary data.</text>
</comment>
<organism evidence="6">
    <name type="scientific">mine drainage metagenome</name>
    <dbReference type="NCBI Taxonomy" id="410659"/>
    <lineage>
        <taxon>unclassified sequences</taxon>
        <taxon>metagenomes</taxon>
        <taxon>ecological metagenomes</taxon>
    </lineage>
</organism>
<dbReference type="AlphaFoldDB" id="T1B007"/>
<protein>
    <submittedName>
        <fullName evidence="6">Ribosomal protein S27a domain protein</fullName>
    </submittedName>
</protein>
<evidence type="ECO:0000256" key="2">
    <source>
        <dbReference type="ARBA" id="ARBA00022980"/>
    </source>
</evidence>